<keyword evidence="1" id="KW-0732">Signal</keyword>
<proteinExistence type="predicted"/>
<dbReference type="VEuPathDB" id="AmoebaDB:EHI5A_166490"/>
<protein>
    <submittedName>
        <fullName evidence="2">Uncharacterized protein</fullName>
    </submittedName>
</protein>
<reference evidence="2 3" key="1">
    <citation type="submission" date="2013-02" db="EMBL/GenBank/DDBJ databases">
        <authorList>
            <person name="Hannick L."/>
            <person name="Zafar N."/>
            <person name="Lorenzi H."/>
            <person name="Ali I.A."/>
            <person name="Petri W.P."/>
            <person name="Caler E."/>
        </authorList>
    </citation>
    <scope>NUCLEOTIDE SEQUENCE [LARGE SCALE GENOMIC DNA]</scope>
    <source>
        <strain evidence="2 3">KU27</strain>
    </source>
</reference>
<evidence type="ECO:0000313" key="3">
    <source>
        <dbReference type="Proteomes" id="UP000011755"/>
    </source>
</evidence>
<feature type="chain" id="PRO_5004024919" evidence="1">
    <location>
        <begin position="17"/>
        <end position="363"/>
    </location>
</feature>
<gene>
    <name evidence="2" type="ORF">EHI5A_166490</name>
</gene>
<dbReference type="Proteomes" id="UP000011755">
    <property type="component" value="Unassembled WGS sequence"/>
</dbReference>
<organism evidence="2 3">
    <name type="scientific">Entamoeba histolytica KU27</name>
    <dbReference type="NCBI Taxonomy" id="885311"/>
    <lineage>
        <taxon>Eukaryota</taxon>
        <taxon>Amoebozoa</taxon>
        <taxon>Evosea</taxon>
        <taxon>Archamoebae</taxon>
        <taxon>Mastigamoebida</taxon>
        <taxon>Entamoebidae</taxon>
        <taxon>Entamoeba</taxon>
    </lineage>
</organism>
<evidence type="ECO:0000256" key="1">
    <source>
        <dbReference type="SAM" id="SignalP"/>
    </source>
</evidence>
<accession>M2S0W7</accession>
<sequence length="363" mass="41686">MRSLLLLCLFVFMINAQFTTQENVQEQAQPVVQSRHTHMASVKKLGRVDGSILRKKARTLHKVHKYHLKINAKLDKTIAVINRARNVIRKKENVQEQAQPVVQSRHTHMASVKKLGRVDGSILRKKARTLHKVHKYHLKINAKLDKTIAVINRARNVIRKKGEGLANRLAKYGTRKLGHLMEYYNMADDDIKQQIKPIIDGMINAIRQKEQTVRFGIQKLVTTFSAVLNRTLKQLAYAKQIGDANNNAAKLGIHAIGDNISNGLKTTQNTLKINTHNLRKVKHISKGAEKQIAHEYHKAERKEIAILKTARALLKQMRRKGKHVFSKLRHQAKAEYRALYRQCTKKIIKVLLNQNSGIEDYEY</sequence>
<dbReference type="OrthoDB" id="27186at2759"/>
<name>M2S0W7_ENTHI</name>
<feature type="signal peptide" evidence="1">
    <location>
        <begin position="1"/>
        <end position="16"/>
    </location>
</feature>
<dbReference type="EMBL" id="KB445039">
    <property type="protein sequence ID" value="EMD44427.1"/>
    <property type="molecule type" value="Genomic_DNA"/>
</dbReference>
<evidence type="ECO:0000313" key="2">
    <source>
        <dbReference type="EMBL" id="EMD44427.1"/>
    </source>
</evidence>
<dbReference type="AlphaFoldDB" id="M2S0W7"/>